<gene>
    <name evidence="1" type="ORF">V6N12_016438</name>
</gene>
<reference evidence="1 2" key="1">
    <citation type="journal article" date="2024" name="G3 (Bethesda)">
        <title>Genome assembly of Hibiscus sabdariffa L. provides insights into metabolisms of medicinal natural products.</title>
        <authorList>
            <person name="Kim T."/>
        </authorList>
    </citation>
    <scope>NUCLEOTIDE SEQUENCE [LARGE SCALE GENOMIC DNA]</scope>
    <source>
        <strain evidence="1">TK-2024</strain>
        <tissue evidence="1">Old leaves</tissue>
    </source>
</reference>
<accession>A0ABR2CDM1</accession>
<dbReference type="Proteomes" id="UP001472677">
    <property type="component" value="Unassembled WGS sequence"/>
</dbReference>
<dbReference type="EMBL" id="JBBPBM010000055">
    <property type="protein sequence ID" value="KAK8517593.1"/>
    <property type="molecule type" value="Genomic_DNA"/>
</dbReference>
<evidence type="ECO:0000313" key="1">
    <source>
        <dbReference type="EMBL" id="KAK8517593.1"/>
    </source>
</evidence>
<name>A0ABR2CDM1_9ROSI</name>
<keyword evidence="2" id="KW-1185">Reference proteome</keyword>
<evidence type="ECO:0000313" key="2">
    <source>
        <dbReference type="Proteomes" id="UP001472677"/>
    </source>
</evidence>
<sequence length="87" mass="9713">MRNSNLMANAATKDLLVKSLWQEGKRKEAVTVEERYDETDAVLPPALHGHVASLSHYSAVQETCSSTALDREILLMRAEQAPMDLQM</sequence>
<dbReference type="PANTHER" id="PTHR47913:SF1">
    <property type="entry name" value="OS01G0167750 PROTEIN"/>
    <property type="match status" value="1"/>
</dbReference>
<protein>
    <submittedName>
        <fullName evidence="1">Uncharacterized protein</fullName>
    </submittedName>
</protein>
<dbReference type="PANTHER" id="PTHR47913">
    <property type="entry name" value="OS01G0167750 PROTEIN"/>
    <property type="match status" value="1"/>
</dbReference>
<dbReference type="InterPro" id="IPR044175">
    <property type="entry name" value="At5g66631-like"/>
</dbReference>
<comment type="caution">
    <text evidence="1">The sequence shown here is derived from an EMBL/GenBank/DDBJ whole genome shotgun (WGS) entry which is preliminary data.</text>
</comment>
<proteinExistence type="predicted"/>
<organism evidence="1 2">
    <name type="scientific">Hibiscus sabdariffa</name>
    <name type="common">roselle</name>
    <dbReference type="NCBI Taxonomy" id="183260"/>
    <lineage>
        <taxon>Eukaryota</taxon>
        <taxon>Viridiplantae</taxon>
        <taxon>Streptophyta</taxon>
        <taxon>Embryophyta</taxon>
        <taxon>Tracheophyta</taxon>
        <taxon>Spermatophyta</taxon>
        <taxon>Magnoliopsida</taxon>
        <taxon>eudicotyledons</taxon>
        <taxon>Gunneridae</taxon>
        <taxon>Pentapetalae</taxon>
        <taxon>rosids</taxon>
        <taxon>malvids</taxon>
        <taxon>Malvales</taxon>
        <taxon>Malvaceae</taxon>
        <taxon>Malvoideae</taxon>
        <taxon>Hibiscus</taxon>
    </lineage>
</organism>